<gene>
    <name evidence="1" type="ORF">BV22DRAFT_1048345</name>
</gene>
<comment type="caution">
    <text evidence="1">The sequence shown here is derived from an EMBL/GenBank/DDBJ whole genome shotgun (WGS) entry which is preliminary data.</text>
</comment>
<evidence type="ECO:0000313" key="1">
    <source>
        <dbReference type="EMBL" id="KAH7923225.1"/>
    </source>
</evidence>
<protein>
    <submittedName>
        <fullName evidence="1">Uncharacterized protein</fullName>
    </submittedName>
</protein>
<name>A0ACB8BD19_9AGAM</name>
<sequence length="237" mass="25969">MAGVCRVMTAEGCQEVEEHGAIEFNESEWIWPQAIPPYTCTANILRYTKLPPVKVVVVLLLLESELEVLRSARVVVEVYNQQLDLIIGLYYQRYSLIRGQLCSLPYSTPEGVRAYRTFTHWITAARLGPREEFTSRVTRLVDRLSPQMSVMQNSGTFLSYAVNTTSLLNALSIEASNLTSGSLGPHDSSSVPIGERSPSKKGMLLSRCRGVRPGPKDEKVSASAGSYASAGINPAAS</sequence>
<dbReference type="Proteomes" id="UP000790709">
    <property type="component" value="Unassembled WGS sequence"/>
</dbReference>
<keyword evidence="2" id="KW-1185">Reference proteome</keyword>
<evidence type="ECO:0000313" key="2">
    <source>
        <dbReference type="Proteomes" id="UP000790709"/>
    </source>
</evidence>
<proteinExistence type="predicted"/>
<organism evidence="1 2">
    <name type="scientific">Leucogyrophana mollusca</name>
    <dbReference type="NCBI Taxonomy" id="85980"/>
    <lineage>
        <taxon>Eukaryota</taxon>
        <taxon>Fungi</taxon>
        <taxon>Dikarya</taxon>
        <taxon>Basidiomycota</taxon>
        <taxon>Agaricomycotina</taxon>
        <taxon>Agaricomycetes</taxon>
        <taxon>Agaricomycetidae</taxon>
        <taxon>Boletales</taxon>
        <taxon>Boletales incertae sedis</taxon>
        <taxon>Leucogyrophana</taxon>
    </lineage>
</organism>
<dbReference type="EMBL" id="MU266459">
    <property type="protein sequence ID" value="KAH7923225.1"/>
    <property type="molecule type" value="Genomic_DNA"/>
</dbReference>
<accession>A0ACB8BD19</accession>
<reference evidence="1" key="1">
    <citation type="journal article" date="2021" name="New Phytol.">
        <title>Evolutionary innovations through gain and loss of genes in the ectomycorrhizal Boletales.</title>
        <authorList>
            <person name="Wu G."/>
            <person name="Miyauchi S."/>
            <person name="Morin E."/>
            <person name="Kuo A."/>
            <person name="Drula E."/>
            <person name="Varga T."/>
            <person name="Kohler A."/>
            <person name="Feng B."/>
            <person name="Cao Y."/>
            <person name="Lipzen A."/>
            <person name="Daum C."/>
            <person name="Hundley H."/>
            <person name="Pangilinan J."/>
            <person name="Johnson J."/>
            <person name="Barry K."/>
            <person name="LaButti K."/>
            <person name="Ng V."/>
            <person name="Ahrendt S."/>
            <person name="Min B."/>
            <person name="Choi I.G."/>
            <person name="Park H."/>
            <person name="Plett J.M."/>
            <person name="Magnuson J."/>
            <person name="Spatafora J.W."/>
            <person name="Nagy L.G."/>
            <person name="Henrissat B."/>
            <person name="Grigoriev I.V."/>
            <person name="Yang Z.L."/>
            <person name="Xu J."/>
            <person name="Martin F.M."/>
        </authorList>
    </citation>
    <scope>NUCLEOTIDE SEQUENCE</scope>
    <source>
        <strain evidence="1">KUC20120723A-06</strain>
    </source>
</reference>